<comment type="subunit">
    <text evidence="5">Homodimer or homotetramer.</text>
</comment>
<proteinExistence type="inferred from homology"/>
<keyword evidence="3 5" id="KW-0745">Spermidine biosynthesis</keyword>
<feature type="domain" description="PABS" evidence="9">
    <location>
        <begin position="19"/>
        <end position="252"/>
    </location>
</feature>
<evidence type="ECO:0000256" key="5">
    <source>
        <dbReference type="HAMAP-Rule" id="MF_00198"/>
    </source>
</evidence>
<reference evidence="11" key="1">
    <citation type="submission" date="2015-11" db="EMBL/GenBank/DDBJ databases">
        <authorList>
            <person name="Varghese N."/>
        </authorList>
    </citation>
    <scope>NUCLEOTIDE SEQUENCE [LARGE SCALE GENOMIC DNA]</scope>
    <source>
        <strain evidence="11">JGI-23</strain>
    </source>
</reference>
<evidence type="ECO:0000256" key="2">
    <source>
        <dbReference type="ARBA" id="ARBA00022679"/>
    </source>
</evidence>
<dbReference type="SUPFAM" id="SSF53335">
    <property type="entry name" value="S-adenosyl-L-methionine-dependent methyltransferases"/>
    <property type="match status" value="1"/>
</dbReference>
<keyword evidence="2 5" id="KW-0808">Transferase</keyword>
<accession>A0A0N7MWV2</accession>
<comment type="pathway">
    <text evidence="5">Amine and polyamine biosynthesis; spermidine biosynthesis; spermidine from putrescine: step 1/1.</text>
</comment>
<dbReference type="PANTHER" id="PTHR11558:SF11">
    <property type="entry name" value="SPERMIDINE SYNTHASE"/>
    <property type="match status" value="1"/>
</dbReference>
<evidence type="ECO:0000256" key="3">
    <source>
        <dbReference type="ARBA" id="ARBA00023066"/>
    </source>
</evidence>
<keyword evidence="4 5" id="KW-0620">Polyamine biosynthesis</keyword>
<name>A0A0N7MWV2_9BACT</name>
<dbReference type="Gene3D" id="2.30.140.10">
    <property type="entry name" value="Spermidine synthase, tetramerisation domain"/>
    <property type="match status" value="1"/>
</dbReference>
<evidence type="ECO:0000256" key="7">
    <source>
        <dbReference type="RuleBase" id="RU003836"/>
    </source>
</evidence>
<protein>
    <recommendedName>
        <fullName evidence="5">Polyamine aminopropyltransferase</fullName>
    </recommendedName>
    <alternativeName>
        <fullName evidence="5">Putrescine aminopropyltransferase</fullName>
        <shortName evidence="5">PAPT</shortName>
    </alternativeName>
    <alternativeName>
        <fullName evidence="5">Spermidine synthase</fullName>
        <shortName evidence="5">SPDS</shortName>
        <shortName evidence="5">SPDSY</shortName>
        <ecNumber evidence="5">2.5.1.16</ecNumber>
    </alternativeName>
</protein>
<dbReference type="Proteomes" id="UP000199197">
    <property type="component" value="Unassembled WGS sequence"/>
</dbReference>
<evidence type="ECO:0000256" key="8">
    <source>
        <dbReference type="RuleBase" id="RU003837"/>
    </source>
</evidence>
<dbReference type="GO" id="GO:0004766">
    <property type="term" value="F:spermidine synthase activity"/>
    <property type="evidence" value="ECO:0007669"/>
    <property type="project" value="UniProtKB-UniRule"/>
</dbReference>
<comment type="function">
    <text evidence="5">Catalyzes the irreversible transfer of a propylamine group from the amino donor S-adenosylmethioninamine (decarboxy-AdoMet) to putrescine (1,4-diaminobutane) to yield spermidine.</text>
</comment>
<feature type="binding site" evidence="5">
    <location>
        <position position="48"/>
    </location>
    <ligand>
        <name>S-methyl-5'-thioadenosine</name>
        <dbReference type="ChEBI" id="CHEBI:17509"/>
    </ligand>
</feature>
<evidence type="ECO:0000256" key="6">
    <source>
        <dbReference type="PROSITE-ProRule" id="PRU00354"/>
    </source>
</evidence>
<dbReference type="EMBL" id="CZVW01000006">
    <property type="protein sequence ID" value="CUS99675.1"/>
    <property type="molecule type" value="Genomic_DNA"/>
</dbReference>
<dbReference type="CDD" id="cd02440">
    <property type="entry name" value="AdoMet_MTases"/>
    <property type="match status" value="1"/>
</dbReference>
<evidence type="ECO:0000259" key="9">
    <source>
        <dbReference type="PROSITE" id="PS51006"/>
    </source>
</evidence>
<dbReference type="PROSITE" id="PS51006">
    <property type="entry name" value="PABS_2"/>
    <property type="match status" value="1"/>
</dbReference>
<evidence type="ECO:0000256" key="1">
    <source>
        <dbReference type="ARBA" id="ARBA00007867"/>
    </source>
</evidence>
<dbReference type="PANTHER" id="PTHR11558">
    <property type="entry name" value="SPERMIDINE/SPERMINE SYNTHASE"/>
    <property type="match status" value="1"/>
</dbReference>
<dbReference type="InterPro" id="IPR035246">
    <property type="entry name" value="Spermidine_synt_N"/>
</dbReference>
<dbReference type="NCBIfam" id="TIGR00417">
    <property type="entry name" value="speE"/>
    <property type="match status" value="1"/>
</dbReference>
<evidence type="ECO:0000313" key="11">
    <source>
        <dbReference type="Proteomes" id="UP000199197"/>
    </source>
</evidence>
<feature type="binding site" evidence="5">
    <location>
        <position position="103"/>
    </location>
    <ligand>
        <name>spermidine</name>
        <dbReference type="ChEBI" id="CHEBI:57834"/>
    </ligand>
</feature>
<comment type="similarity">
    <text evidence="1 5 7">Belongs to the spermidine/spermine synthase family.</text>
</comment>
<organism evidence="10 11">
    <name type="scientific">Candidatus Chryseopegocella kryptomonas</name>
    <dbReference type="NCBI Taxonomy" id="1633643"/>
    <lineage>
        <taxon>Bacteria</taxon>
        <taxon>Pseudomonadati</taxon>
        <taxon>Candidatus Kryptoniota</taxon>
        <taxon>Candidatus Chryseopegocella</taxon>
    </lineage>
</organism>
<sequence length="295" mass="33690">MQEKSEVNTDIPNSSRKQDYWFTEYGPTNTAISLRVKYKLFEKTTPYQKIEIFESYDHGRVMALDGFIMLTEKDEFIYHEMIAHVPLFTHPEPTYVLVIGGGDGGAVREILKHETIKKVELVEIDEEVVNAAKIYFPQVASHLDDDRVEISFQDGIEFVKGKKGVYDVILIDSPDPIGPAVGLFEESFYKDAFSALNDSGIIVAQAESPFVFPDLIKQINSIFKKYFPIVRFYLANVPTYASGVISFVLGSKKFDPIKDFNPNRVKKIVQSLRYYNDKIHIASFALPNFFENLLK</sequence>
<dbReference type="InterPro" id="IPR030373">
    <property type="entry name" value="PABS_CS"/>
</dbReference>
<evidence type="ECO:0000313" key="10">
    <source>
        <dbReference type="EMBL" id="CUS99675.1"/>
    </source>
</evidence>
<feature type="binding site" evidence="5">
    <location>
        <begin position="172"/>
        <end position="175"/>
    </location>
    <ligand>
        <name>spermidine</name>
        <dbReference type="ChEBI" id="CHEBI:57834"/>
    </ligand>
</feature>
<evidence type="ECO:0000256" key="4">
    <source>
        <dbReference type="ARBA" id="ARBA00023115"/>
    </source>
</evidence>
<dbReference type="Pfam" id="PF01564">
    <property type="entry name" value="Spermine_synth"/>
    <property type="match status" value="1"/>
</dbReference>
<feature type="binding site" evidence="5">
    <location>
        <position position="123"/>
    </location>
    <ligand>
        <name>S-methyl-5'-thioadenosine</name>
        <dbReference type="ChEBI" id="CHEBI:17509"/>
    </ligand>
</feature>
<dbReference type="InterPro" id="IPR037163">
    <property type="entry name" value="Spermidine_synt_N_sf"/>
</dbReference>
<dbReference type="InterPro" id="IPR030374">
    <property type="entry name" value="PABS"/>
</dbReference>
<dbReference type="RefSeq" id="WP_268761452.1">
    <property type="nucleotide sequence ID" value="NZ_CZVW01000006.1"/>
</dbReference>
<feature type="binding site" evidence="5">
    <location>
        <begin position="154"/>
        <end position="155"/>
    </location>
    <ligand>
        <name>S-methyl-5'-thioadenosine</name>
        <dbReference type="ChEBI" id="CHEBI:17509"/>
    </ligand>
</feature>
<dbReference type="HAMAP" id="MF_00198">
    <property type="entry name" value="Spermidine_synth"/>
    <property type="match status" value="1"/>
</dbReference>
<dbReference type="EC" id="2.5.1.16" evidence="5"/>
<feature type="active site" description="Proton acceptor" evidence="5 6">
    <location>
        <position position="172"/>
    </location>
</feature>
<dbReference type="InterPro" id="IPR001045">
    <property type="entry name" value="Spermi_synthase"/>
</dbReference>
<dbReference type="PROSITE" id="PS01330">
    <property type="entry name" value="PABS_1"/>
    <property type="match status" value="1"/>
</dbReference>
<dbReference type="GO" id="GO:0008295">
    <property type="term" value="P:spermidine biosynthetic process"/>
    <property type="evidence" value="ECO:0007669"/>
    <property type="project" value="UniProtKB-UniRule"/>
</dbReference>
<dbReference type="InterPro" id="IPR029063">
    <property type="entry name" value="SAM-dependent_MTases_sf"/>
</dbReference>
<comment type="catalytic activity">
    <reaction evidence="5 8">
        <text>S-adenosyl 3-(methylsulfanyl)propylamine + putrescine = S-methyl-5'-thioadenosine + spermidine + H(+)</text>
        <dbReference type="Rhea" id="RHEA:12721"/>
        <dbReference type="ChEBI" id="CHEBI:15378"/>
        <dbReference type="ChEBI" id="CHEBI:17509"/>
        <dbReference type="ChEBI" id="CHEBI:57443"/>
        <dbReference type="ChEBI" id="CHEBI:57834"/>
        <dbReference type="ChEBI" id="CHEBI:326268"/>
        <dbReference type="EC" id="2.5.1.16"/>
    </reaction>
</comment>
<dbReference type="UniPathway" id="UPA00248">
    <property type="reaction ID" value="UER00314"/>
</dbReference>
<dbReference type="Gene3D" id="3.40.50.150">
    <property type="entry name" value="Vaccinia Virus protein VP39"/>
    <property type="match status" value="1"/>
</dbReference>
<dbReference type="AlphaFoldDB" id="A0A0N7MWV2"/>
<dbReference type="NCBIfam" id="NF002010">
    <property type="entry name" value="PRK00811.1"/>
    <property type="match status" value="1"/>
</dbReference>
<keyword evidence="11" id="KW-1185">Reference proteome</keyword>
<feature type="binding site" evidence="5">
    <location>
        <position position="79"/>
    </location>
    <ligand>
        <name>spermidine</name>
        <dbReference type="ChEBI" id="CHEBI:57834"/>
    </ligand>
</feature>
<dbReference type="Pfam" id="PF17284">
    <property type="entry name" value="Spermine_synt_N"/>
    <property type="match status" value="1"/>
</dbReference>
<gene>
    <name evidence="5" type="primary">speE</name>
    <name evidence="10" type="ORF">JGI23_00708</name>
</gene>
<feature type="binding site" evidence="5">
    <location>
        <position position="179"/>
    </location>
    <ligand>
        <name>S-methyl-5'-thioadenosine</name>
        <dbReference type="ChEBI" id="CHEBI:17509"/>
    </ligand>
</feature>